<feature type="transmembrane region" description="Helical" evidence="2">
    <location>
        <begin position="47"/>
        <end position="68"/>
    </location>
</feature>
<evidence type="ECO:0000313" key="4">
    <source>
        <dbReference type="EMBL" id="KRK98596.1"/>
    </source>
</evidence>
<feature type="transmembrane region" description="Helical" evidence="2">
    <location>
        <begin position="282"/>
        <end position="299"/>
    </location>
</feature>
<feature type="transmembrane region" description="Helical" evidence="2">
    <location>
        <begin position="450"/>
        <end position="469"/>
    </location>
</feature>
<accession>A0A0R1LZF3</accession>
<name>A0A0R1LZF3_9LACO</name>
<dbReference type="STRING" id="1423776.FD04_GL000329"/>
<dbReference type="PANTHER" id="PTHR36435:SF1">
    <property type="entry name" value="CAAX AMINO TERMINAL PROTEASE FAMILY PROTEIN"/>
    <property type="match status" value="1"/>
</dbReference>
<evidence type="ECO:0000256" key="2">
    <source>
        <dbReference type="SAM" id="Phobius"/>
    </source>
</evidence>
<feature type="transmembrane region" description="Helical" evidence="2">
    <location>
        <begin position="383"/>
        <end position="404"/>
    </location>
</feature>
<dbReference type="Proteomes" id="UP000051160">
    <property type="component" value="Unassembled WGS sequence"/>
</dbReference>
<feature type="transmembrane region" description="Helical" evidence="2">
    <location>
        <begin position="425"/>
        <end position="444"/>
    </location>
</feature>
<feature type="transmembrane region" description="Helical" evidence="2">
    <location>
        <begin position="222"/>
        <end position="241"/>
    </location>
</feature>
<organism evidence="4 5">
    <name type="scientific">Secundilactobacillus odoratitofui DSM 19909 = JCM 15043</name>
    <dbReference type="NCBI Taxonomy" id="1423776"/>
    <lineage>
        <taxon>Bacteria</taxon>
        <taxon>Bacillati</taxon>
        <taxon>Bacillota</taxon>
        <taxon>Bacilli</taxon>
        <taxon>Lactobacillales</taxon>
        <taxon>Lactobacillaceae</taxon>
        <taxon>Secundilactobacillus</taxon>
    </lineage>
</organism>
<dbReference type="InterPro" id="IPR003675">
    <property type="entry name" value="Rce1/LyrA-like_dom"/>
</dbReference>
<feature type="transmembrane region" description="Helical" evidence="2">
    <location>
        <begin position="171"/>
        <end position="191"/>
    </location>
</feature>
<feature type="transmembrane region" description="Helical" evidence="2">
    <location>
        <begin position="342"/>
        <end position="363"/>
    </location>
</feature>
<sequence>MRKHWPVFYLLSLFLFIVFASVAQIIVNLVGNLGFHQFARSAAGKTWGSLFAEIIALLIWWLFNRYYLKGKIGWHGEARDWLLLLPVIVILIGDSFLGTNFNFAPSNMIYAVLFGLAVGACEEYLFRGILVSYLLQHFRLSALLTACLSGVGFGLIHLINGFSSGNWTNTFAQALMAIGVGFFLAAVYLLTNNLWLPIIFHAVVDAFDQLAFGTLSNSAGTSMINAIVYFIVLGGLGFWLLNRGPVVMAQSVDFSSPRQQSQRDITFSEPTTAVPVNPLKSVLAVALILIEFILGSTIVHPGQSQLVKTTIVFLLGLLVMLGAIWLYHEVLSANWRAYRRHFWRNVAMDFGFMIGVYILLAIVRLGLKLITGSHTALGVTDMLSFQSVGSASLTLISSSVVIMAPFTEEIIFRHVLFYQWRSKKWLAVIMFFVSSIAFGLVHWNNFQGDIMQMIPYMFIGAFFATIYYFTRNIWQNIITHFMFNFLQFGAAIFLLIVAIIQR</sequence>
<dbReference type="AlphaFoldDB" id="A0A0R1LZF3"/>
<feature type="transmembrane region" description="Helical" evidence="2">
    <location>
        <begin position="80"/>
        <end position="101"/>
    </location>
</feature>
<keyword evidence="5" id="KW-1185">Reference proteome</keyword>
<proteinExistence type="inferred from homology"/>
<keyword evidence="2" id="KW-0812">Transmembrane</keyword>
<comment type="similarity">
    <text evidence="1">Belongs to the UPF0177 family.</text>
</comment>
<feature type="domain" description="CAAX prenyl protease 2/Lysostaphin resistance protein A-like" evidence="3">
    <location>
        <begin position="107"/>
        <end position="207"/>
    </location>
</feature>
<dbReference type="Pfam" id="PF02517">
    <property type="entry name" value="Rce1-like"/>
    <property type="match status" value="2"/>
</dbReference>
<feature type="transmembrane region" description="Helical" evidence="2">
    <location>
        <begin position="138"/>
        <end position="159"/>
    </location>
</feature>
<evidence type="ECO:0000256" key="1">
    <source>
        <dbReference type="ARBA" id="ARBA00009067"/>
    </source>
</evidence>
<feature type="domain" description="CAAX prenyl protease 2/Lysostaphin resistance protein A-like" evidence="3">
    <location>
        <begin position="395"/>
        <end position="486"/>
    </location>
</feature>
<reference evidence="4 5" key="1">
    <citation type="journal article" date="2015" name="Genome Announc.">
        <title>Expanding the biotechnology potential of lactobacilli through comparative genomics of 213 strains and associated genera.</title>
        <authorList>
            <person name="Sun Z."/>
            <person name="Harris H.M."/>
            <person name="McCann A."/>
            <person name="Guo C."/>
            <person name="Argimon S."/>
            <person name="Zhang W."/>
            <person name="Yang X."/>
            <person name="Jeffery I.B."/>
            <person name="Cooney J.C."/>
            <person name="Kagawa T.F."/>
            <person name="Liu W."/>
            <person name="Song Y."/>
            <person name="Salvetti E."/>
            <person name="Wrobel A."/>
            <person name="Rasinkangas P."/>
            <person name="Parkhill J."/>
            <person name="Rea M.C."/>
            <person name="O'Sullivan O."/>
            <person name="Ritari J."/>
            <person name="Douillard F.P."/>
            <person name="Paul Ross R."/>
            <person name="Yang R."/>
            <person name="Briner A.E."/>
            <person name="Felis G.E."/>
            <person name="de Vos W.M."/>
            <person name="Barrangou R."/>
            <person name="Klaenhammer T.R."/>
            <person name="Caufield P.W."/>
            <person name="Cui Y."/>
            <person name="Zhang H."/>
            <person name="O'Toole P.W."/>
        </authorList>
    </citation>
    <scope>NUCLEOTIDE SEQUENCE [LARGE SCALE GENOMIC DNA]</scope>
    <source>
        <strain evidence="4 5">DSM 19909</strain>
    </source>
</reference>
<dbReference type="PANTHER" id="PTHR36435">
    <property type="entry name" value="SLR1288 PROTEIN"/>
    <property type="match status" value="1"/>
</dbReference>
<dbReference type="EMBL" id="AZEE01000027">
    <property type="protein sequence ID" value="KRK98596.1"/>
    <property type="molecule type" value="Genomic_DNA"/>
</dbReference>
<keyword evidence="2" id="KW-0472">Membrane</keyword>
<evidence type="ECO:0000313" key="5">
    <source>
        <dbReference type="Proteomes" id="UP000051160"/>
    </source>
</evidence>
<evidence type="ECO:0000259" key="3">
    <source>
        <dbReference type="Pfam" id="PF02517"/>
    </source>
</evidence>
<gene>
    <name evidence="4" type="ORF">FD04_GL000329</name>
</gene>
<dbReference type="RefSeq" id="WP_056946987.1">
    <property type="nucleotide sequence ID" value="NZ_AZEE01000027.1"/>
</dbReference>
<comment type="caution">
    <text evidence="4">The sequence shown here is derived from an EMBL/GenBank/DDBJ whole genome shotgun (WGS) entry which is preliminary data.</text>
</comment>
<feature type="transmembrane region" description="Helical" evidence="2">
    <location>
        <begin position="481"/>
        <end position="500"/>
    </location>
</feature>
<dbReference type="GO" id="GO:0004175">
    <property type="term" value="F:endopeptidase activity"/>
    <property type="evidence" value="ECO:0007669"/>
    <property type="project" value="UniProtKB-ARBA"/>
</dbReference>
<dbReference type="PATRIC" id="fig|1423776.4.peg.330"/>
<protein>
    <submittedName>
        <fullName evidence="4">Abortive infection protein</fullName>
    </submittedName>
</protein>
<dbReference type="OrthoDB" id="2817162at2"/>
<dbReference type="InterPro" id="IPR052710">
    <property type="entry name" value="CAAX_protease"/>
</dbReference>
<keyword evidence="2" id="KW-1133">Transmembrane helix</keyword>
<feature type="transmembrane region" description="Helical" evidence="2">
    <location>
        <begin position="7"/>
        <end position="27"/>
    </location>
</feature>
<dbReference type="GO" id="GO:0080120">
    <property type="term" value="P:CAAX-box protein maturation"/>
    <property type="evidence" value="ECO:0007669"/>
    <property type="project" value="UniProtKB-ARBA"/>
</dbReference>
<feature type="transmembrane region" description="Helical" evidence="2">
    <location>
        <begin position="311"/>
        <end position="330"/>
    </location>
</feature>